<sequence>MKYRAISRSLENLLTAIYADDDVTFDEFKNIQKESDRRWEAVMEELGQNNTLISFQSAMDVALHLLYLSVEHIKNQELTDFGEAIVKDAVIAQVEAVRVGAELSLKQLRVGPNTL</sequence>
<dbReference type="EMBL" id="WKEW01000020">
    <property type="protein sequence ID" value="MCF5057061.1"/>
    <property type="molecule type" value="Genomic_DNA"/>
</dbReference>
<evidence type="ECO:0000313" key="1">
    <source>
        <dbReference type="EMBL" id="MCF5057061.1"/>
    </source>
</evidence>
<evidence type="ECO:0000313" key="2">
    <source>
        <dbReference type="Proteomes" id="UP000814172"/>
    </source>
</evidence>
<proteinExistence type="predicted"/>
<dbReference type="RefSeq" id="WP_092238326.1">
    <property type="nucleotide sequence ID" value="NZ_FNTR01000005.1"/>
</dbReference>
<protein>
    <submittedName>
        <fullName evidence="1">Uncharacterized protein</fullName>
    </submittedName>
</protein>
<keyword evidence="2" id="KW-1185">Reference proteome</keyword>
<reference evidence="1 2" key="1">
    <citation type="submission" date="2019-11" db="EMBL/GenBank/DDBJ databases">
        <title>Epiphytic Pseudomonas syringae from cherry orchards.</title>
        <authorList>
            <person name="Hulin M.T."/>
        </authorList>
    </citation>
    <scope>NUCLEOTIDE SEQUENCE [LARGE SCALE GENOMIC DNA]</scope>
    <source>
        <strain evidence="1 2">PA-6-9F</strain>
    </source>
</reference>
<organism evidence="1 2">
    <name type="scientific">Pseudomonas proteolytica</name>
    <dbReference type="NCBI Taxonomy" id="219574"/>
    <lineage>
        <taxon>Bacteria</taxon>
        <taxon>Pseudomonadati</taxon>
        <taxon>Pseudomonadota</taxon>
        <taxon>Gammaproteobacteria</taxon>
        <taxon>Pseudomonadales</taxon>
        <taxon>Pseudomonadaceae</taxon>
        <taxon>Pseudomonas</taxon>
    </lineage>
</organism>
<name>A0AAW5A9Y4_9PSED</name>
<accession>A0AAW5A9Y4</accession>
<dbReference type="AlphaFoldDB" id="A0AAW5A9Y4"/>
<dbReference type="GeneID" id="55542305"/>
<gene>
    <name evidence="1" type="ORF">GIW75_08845</name>
</gene>
<dbReference type="Proteomes" id="UP000814172">
    <property type="component" value="Unassembled WGS sequence"/>
</dbReference>
<comment type="caution">
    <text evidence="1">The sequence shown here is derived from an EMBL/GenBank/DDBJ whole genome shotgun (WGS) entry which is preliminary data.</text>
</comment>